<dbReference type="EMBL" id="CAADRP010001985">
    <property type="protein sequence ID" value="VFU58349.1"/>
    <property type="molecule type" value="Genomic_DNA"/>
</dbReference>
<reference evidence="1" key="1">
    <citation type="submission" date="2019-03" db="EMBL/GenBank/DDBJ databases">
        <authorList>
            <person name="Mank J."/>
            <person name="Almeida P."/>
        </authorList>
    </citation>
    <scope>NUCLEOTIDE SEQUENCE</scope>
    <source>
        <strain evidence="1">78183</strain>
    </source>
</reference>
<protein>
    <submittedName>
        <fullName evidence="1">Uncharacterized protein</fullName>
    </submittedName>
</protein>
<proteinExistence type="predicted"/>
<evidence type="ECO:0000313" key="1">
    <source>
        <dbReference type="EMBL" id="VFU58349.1"/>
    </source>
</evidence>
<dbReference type="InterPro" id="IPR051596">
    <property type="entry name" value="Caulimoviridae_Movement"/>
</dbReference>
<dbReference type="InterPro" id="IPR028919">
    <property type="entry name" value="Viral_movement"/>
</dbReference>
<dbReference type="AlphaFoldDB" id="A0A6N2N0R1"/>
<accession>A0A6N2N0R1</accession>
<organism evidence="1">
    <name type="scientific">Salix viminalis</name>
    <name type="common">Common osier</name>
    <name type="synonym">Basket willow</name>
    <dbReference type="NCBI Taxonomy" id="40686"/>
    <lineage>
        <taxon>Eukaryota</taxon>
        <taxon>Viridiplantae</taxon>
        <taxon>Streptophyta</taxon>
        <taxon>Embryophyta</taxon>
        <taxon>Tracheophyta</taxon>
        <taxon>Spermatophyta</taxon>
        <taxon>Magnoliopsida</taxon>
        <taxon>eudicotyledons</taxon>
        <taxon>Gunneridae</taxon>
        <taxon>Pentapetalae</taxon>
        <taxon>rosids</taxon>
        <taxon>fabids</taxon>
        <taxon>Malpighiales</taxon>
        <taxon>Salicaceae</taxon>
        <taxon>Saliceae</taxon>
        <taxon>Salix</taxon>
    </lineage>
</organism>
<sequence>MVPIKLSPSRYQTLTKEGLNTFILAVFRDVRFQNFQDSLLSSIESSLCNGPISFDCYPNLTNSLKDKNILQSMLLQIKTHNYNMLESSIPHSTNLKYFISLIIGIKPLTKEGLNTSILPVLQDTRFQNFEDSPLSSIESSLCSGLVSFDCLS</sequence>
<dbReference type="PANTHER" id="PTHR47599">
    <property type="entry name" value="CELL-TO-CELL MOVEMENT PROTEIN"/>
    <property type="match status" value="1"/>
</dbReference>
<dbReference type="Pfam" id="PF01107">
    <property type="entry name" value="MP"/>
    <property type="match status" value="1"/>
</dbReference>
<name>A0A6N2N0R1_SALVM</name>
<dbReference type="PANTHER" id="PTHR47599:SF2">
    <property type="match status" value="1"/>
</dbReference>
<gene>
    <name evidence="1" type="ORF">SVIM_LOCUS425905</name>
</gene>